<dbReference type="RefSeq" id="WP_279253752.1">
    <property type="nucleotide sequence ID" value="NZ_SHNP01000006.1"/>
</dbReference>
<dbReference type="Gene3D" id="3.40.50.300">
    <property type="entry name" value="P-loop containing nucleotide triphosphate hydrolases"/>
    <property type="match status" value="1"/>
</dbReference>
<dbReference type="EMBL" id="SHNP01000006">
    <property type="protein sequence ID" value="MCX2975089.1"/>
    <property type="molecule type" value="Genomic_DNA"/>
</dbReference>
<dbReference type="InterPro" id="IPR027417">
    <property type="entry name" value="P-loop_NTPase"/>
</dbReference>
<name>A0ABT3T0M1_9GAMM</name>
<evidence type="ECO:0000313" key="1">
    <source>
        <dbReference type="EMBL" id="MCX2975089.1"/>
    </source>
</evidence>
<reference evidence="1" key="1">
    <citation type="submission" date="2019-02" db="EMBL/GenBank/DDBJ databases">
        <authorList>
            <person name="Li S.-H."/>
        </authorList>
    </citation>
    <scope>NUCLEOTIDE SEQUENCE</scope>
    <source>
        <strain evidence="1">IMCC8485</strain>
    </source>
</reference>
<comment type="caution">
    <text evidence="1">The sequence shown here is derived from an EMBL/GenBank/DDBJ whole genome shotgun (WGS) entry which is preliminary data.</text>
</comment>
<dbReference type="Proteomes" id="UP001143307">
    <property type="component" value="Unassembled WGS sequence"/>
</dbReference>
<accession>A0ABT3T0M1</accession>
<organism evidence="1 2">
    <name type="scientific">Candidatus Seongchinamella marina</name>
    <dbReference type="NCBI Taxonomy" id="2518990"/>
    <lineage>
        <taxon>Bacteria</taxon>
        <taxon>Pseudomonadati</taxon>
        <taxon>Pseudomonadota</taxon>
        <taxon>Gammaproteobacteria</taxon>
        <taxon>Cellvibrionales</taxon>
        <taxon>Halieaceae</taxon>
        <taxon>Seongchinamella</taxon>
    </lineage>
</organism>
<evidence type="ECO:0008006" key="3">
    <source>
        <dbReference type="Google" id="ProtNLM"/>
    </source>
</evidence>
<gene>
    <name evidence="1" type="ORF">EYC87_15990</name>
</gene>
<sequence>MRTFILGLGAQKSATTWLFRQLIKSPDFARGFSKEYHLFNAIHLSSEKRAMSHIVRRINNYPFHDGDNFVEKHERIMLDFYSTPDKYYDYFDSILDEGQFTLDITPSYSGLSSEVLKEIRREFELRGIQLKVVFFLREPICRVESAVKMGLRRSNVLREVSLEVMTQKLRNWINSKDDLLRANYREIVARIDGAFNQEEVYFGFYETLFSASEVHRLSTFLGLPESLIDPGKKVNATPSLFRYTEVDMDDFRDKVADRYEFVSSRFGFDLSIWHRATEAITIGAK</sequence>
<dbReference type="SUPFAM" id="SSF52540">
    <property type="entry name" value="P-loop containing nucleoside triphosphate hydrolases"/>
    <property type="match status" value="1"/>
</dbReference>
<evidence type="ECO:0000313" key="2">
    <source>
        <dbReference type="Proteomes" id="UP001143307"/>
    </source>
</evidence>
<keyword evidence="2" id="KW-1185">Reference proteome</keyword>
<proteinExistence type="predicted"/>
<protein>
    <recommendedName>
        <fullName evidence="3">Sulfotransferase</fullName>
    </recommendedName>
</protein>